<evidence type="ECO:0000313" key="5">
    <source>
        <dbReference type="EnsemblProtists" id="EKX31359"/>
    </source>
</evidence>
<dbReference type="InterPro" id="IPR047126">
    <property type="entry name" value="RNF141-like"/>
</dbReference>
<dbReference type="RefSeq" id="XP_005818339.1">
    <property type="nucleotide sequence ID" value="XM_005818282.1"/>
</dbReference>
<reference evidence="6" key="2">
    <citation type="submission" date="2012-11" db="EMBL/GenBank/DDBJ databases">
        <authorList>
            <person name="Kuo A."/>
            <person name="Curtis B.A."/>
            <person name="Tanifuji G."/>
            <person name="Burki F."/>
            <person name="Gruber A."/>
            <person name="Irimia M."/>
            <person name="Maruyama S."/>
            <person name="Arias M.C."/>
            <person name="Ball S.G."/>
            <person name="Gile G.H."/>
            <person name="Hirakawa Y."/>
            <person name="Hopkins J.F."/>
            <person name="Rensing S.A."/>
            <person name="Schmutz J."/>
            <person name="Symeonidi A."/>
            <person name="Elias M."/>
            <person name="Eveleigh R.J."/>
            <person name="Herman E.K."/>
            <person name="Klute M.J."/>
            <person name="Nakayama T."/>
            <person name="Obornik M."/>
            <person name="Reyes-Prieto A."/>
            <person name="Armbrust E.V."/>
            <person name="Aves S.J."/>
            <person name="Beiko R.G."/>
            <person name="Coutinho P."/>
            <person name="Dacks J.B."/>
            <person name="Durnford D.G."/>
            <person name="Fast N.M."/>
            <person name="Green B.R."/>
            <person name="Grisdale C."/>
            <person name="Hempe F."/>
            <person name="Henrissat B."/>
            <person name="Hoppner M.P."/>
            <person name="Ishida K.-I."/>
            <person name="Kim E."/>
            <person name="Koreny L."/>
            <person name="Kroth P.G."/>
            <person name="Liu Y."/>
            <person name="Malik S.-B."/>
            <person name="Maier U.G."/>
            <person name="McRose D."/>
            <person name="Mock T."/>
            <person name="Neilson J.A."/>
            <person name="Onodera N.T."/>
            <person name="Poole A.M."/>
            <person name="Pritham E.J."/>
            <person name="Richards T.A."/>
            <person name="Rocap G."/>
            <person name="Roy S.W."/>
            <person name="Sarai C."/>
            <person name="Schaack S."/>
            <person name="Shirato S."/>
            <person name="Slamovits C.H."/>
            <person name="Spencer D.F."/>
            <person name="Suzuki S."/>
            <person name="Worden A.Z."/>
            <person name="Zauner S."/>
            <person name="Barry K."/>
            <person name="Bell C."/>
            <person name="Bharti A.K."/>
            <person name="Crow J.A."/>
            <person name="Grimwood J."/>
            <person name="Kramer R."/>
            <person name="Lindquist E."/>
            <person name="Lucas S."/>
            <person name="Salamov A."/>
            <person name="McFadden G.I."/>
            <person name="Lane C.E."/>
            <person name="Keeling P.J."/>
            <person name="Gray M.W."/>
            <person name="Grigoriev I.V."/>
            <person name="Archibald J.M."/>
        </authorList>
    </citation>
    <scope>NUCLEOTIDE SEQUENCE</scope>
    <source>
        <strain evidence="6">CCMP2712</strain>
    </source>
</reference>
<accession>L1I663</accession>
<dbReference type="GO" id="GO:0008270">
    <property type="term" value="F:zinc ion binding"/>
    <property type="evidence" value="ECO:0007669"/>
    <property type="project" value="UniProtKB-KW"/>
</dbReference>
<dbReference type="Proteomes" id="UP000011087">
    <property type="component" value="Unassembled WGS sequence"/>
</dbReference>
<reference evidence="5" key="3">
    <citation type="submission" date="2015-06" db="UniProtKB">
        <authorList>
            <consortium name="EnsemblProtists"/>
        </authorList>
    </citation>
    <scope>IDENTIFICATION</scope>
</reference>
<dbReference type="PaxDb" id="55529-EKX31359"/>
<keyword evidence="1" id="KW-0862">Zinc</keyword>
<dbReference type="InterPro" id="IPR013083">
    <property type="entry name" value="Znf_RING/FYVE/PHD"/>
</dbReference>
<evidence type="ECO:0000313" key="6">
    <source>
        <dbReference type="Proteomes" id="UP000011087"/>
    </source>
</evidence>
<dbReference type="Gene3D" id="3.30.40.10">
    <property type="entry name" value="Zinc/RING finger domain, C3HC4 (zinc finger)"/>
    <property type="match status" value="1"/>
</dbReference>
<dbReference type="PANTHER" id="PTHR12109">
    <property type="entry name" value="RING FINGER PROTEIN 141-RELATED"/>
    <property type="match status" value="1"/>
</dbReference>
<gene>
    <name evidence="4" type="ORF">GUITHDRAFT_149348</name>
</gene>
<name>L1I663_GUITC</name>
<evidence type="ECO:0000313" key="4">
    <source>
        <dbReference type="EMBL" id="EKX31359.1"/>
    </source>
</evidence>
<dbReference type="OrthoDB" id="1711136at2759"/>
<keyword evidence="1" id="KW-0863">Zinc-finger</keyword>
<reference evidence="4 6" key="1">
    <citation type="journal article" date="2012" name="Nature">
        <title>Algal genomes reveal evolutionary mosaicism and the fate of nucleomorphs.</title>
        <authorList>
            <consortium name="DOE Joint Genome Institute"/>
            <person name="Curtis B.A."/>
            <person name="Tanifuji G."/>
            <person name="Burki F."/>
            <person name="Gruber A."/>
            <person name="Irimia M."/>
            <person name="Maruyama S."/>
            <person name="Arias M.C."/>
            <person name="Ball S.G."/>
            <person name="Gile G.H."/>
            <person name="Hirakawa Y."/>
            <person name="Hopkins J.F."/>
            <person name="Kuo A."/>
            <person name="Rensing S.A."/>
            <person name="Schmutz J."/>
            <person name="Symeonidi A."/>
            <person name="Elias M."/>
            <person name="Eveleigh R.J."/>
            <person name="Herman E.K."/>
            <person name="Klute M.J."/>
            <person name="Nakayama T."/>
            <person name="Obornik M."/>
            <person name="Reyes-Prieto A."/>
            <person name="Armbrust E.V."/>
            <person name="Aves S.J."/>
            <person name="Beiko R.G."/>
            <person name="Coutinho P."/>
            <person name="Dacks J.B."/>
            <person name="Durnford D.G."/>
            <person name="Fast N.M."/>
            <person name="Green B.R."/>
            <person name="Grisdale C.J."/>
            <person name="Hempel F."/>
            <person name="Henrissat B."/>
            <person name="Hoppner M.P."/>
            <person name="Ishida K."/>
            <person name="Kim E."/>
            <person name="Koreny L."/>
            <person name="Kroth P.G."/>
            <person name="Liu Y."/>
            <person name="Malik S.B."/>
            <person name="Maier U.G."/>
            <person name="McRose D."/>
            <person name="Mock T."/>
            <person name="Neilson J.A."/>
            <person name="Onodera N.T."/>
            <person name="Poole A.M."/>
            <person name="Pritham E.J."/>
            <person name="Richards T.A."/>
            <person name="Rocap G."/>
            <person name="Roy S.W."/>
            <person name="Sarai C."/>
            <person name="Schaack S."/>
            <person name="Shirato S."/>
            <person name="Slamovits C.H."/>
            <person name="Spencer D.F."/>
            <person name="Suzuki S."/>
            <person name="Worden A.Z."/>
            <person name="Zauner S."/>
            <person name="Barry K."/>
            <person name="Bell C."/>
            <person name="Bharti A.K."/>
            <person name="Crow J.A."/>
            <person name="Grimwood J."/>
            <person name="Kramer R."/>
            <person name="Lindquist E."/>
            <person name="Lucas S."/>
            <person name="Salamov A."/>
            <person name="McFadden G.I."/>
            <person name="Lane C.E."/>
            <person name="Keeling P.J."/>
            <person name="Gray M.W."/>
            <person name="Grigoriev I.V."/>
            <person name="Archibald J.M."/>
        </authorList>
    </citation>
    <scope>NUCLEOTIDE SEQUENCE</scope>
    <source>
        <strain evidence="4 6">CCMP2712</strain>
    </source>
</reference>
<proteinExistence type="predicted"/>
<keyword evidence="6" id="KW-1185">Reference proteome</keyword>
<dbReference type="PROSITE" id="PS50089">
    <property type="entry name" value="ZF_RING_2"/>
    <property type="match status" value="1"/>
</dbReference>
<dbReference type="SUPFAM" id="SSF57850">
    <property type="entry name" value="RING/U-box"/>
    <property type="match status" value="1"/>
</dbReference>
<dbReference type="EnsemblProtists" id="EKX31359">
    <property type="protein sequence ID" value="EKX31359"/>
    <property type="gene ID" value="GUITHDRAFT_149348"/>
</dbReference>
<dbReference type="HOGENOM" id="CLU_984998_0_0_1"/>
<dbReference type="KEGG" id="gtt:GUITHDRAFT_149348"/>
<organism evidence="4">
    <name type="scientific">Guillardia theta (strain CCMP2712)</name>
    <name type="common">Cryptophyte</name>
    <dbReference type="NCBI Taxonomy" id="905079"/>
    <lineage>
        <taxon>Eukaryota</taxon>
        <taxon>Cryptophyceae</taxon>
        <taxon>Pyrenomonadales</taxon>
        <taxon>Geminigeraceae</taxon>
        <taxon>Guillardia</taxon>
    </lineage>
</organism>
<dbReference type="GeneID" id="17288082"/>
<evidence type="ECO:0000259" key="3">
    <source>
        <dbReference type="PROSITE" id="PS50089"/>
    </source>
</evidence>
<dbReference type="SMART" id="SM00184">
    <property type="entry name" value="RING"/>
    <property type="match status" value="1"/>
</dbReference>
<feature type="domain" description="RING-type" evidence="3">
    <location>
        <begin position="136"/>
        <end position="180"/>
    </location>
</feature>
<protein>
    <recommendedName>
        <fullName evidence="3">RING-type domain-containing protein</fullName>
    </recommendedName>
</protein>
<sequence>MMMVIVGVLSFCFLSLLCLCVFNHMYRGRRRDLVLRAEDETDDLPAHPGFVVPVSFETRKRAEIILETLRHVPKGRIHLAQASTSLSPKIMNLHVDWEHGDINLLIPNHSGVSEYLDSTVASYISQRSQLSCADMCVLCFDRKRDIQLRPCQHNVFCVQCVSEMLCRWQKREGLLCPICRTPFSSLIYTEPAKAEEAAGTSGDKLERMEGEAETAIDIHAVTAGSDTMTAKDANLVYEMAAAEGRTDWTRRTEQDTMAQVIGQEEGAAAGPEAEEEGEIGRGL</sequence>
<evidence type="ECO:0000256" key="1">
    <source>
        <dbReference type="PROSITE-ProRule" id="PRU00175"/>
    </source>
</evidence>
<dbReference type="InterPro" id="IPR001841">
    <property type="entry name" value="Znf_RING"/>
</dbReference>
<keyword evidence="1" id="KW-0479">Metal-binding</keyword>
<dbReference type="Pfam" id="PF13920">
    <property type="entry name" value="zf-C3HC4_3"/>
    <property type="match status" value="1"/>
</dbReference>
<evidence type="ECO:0000256" key="2">
    <source>
        <dbReference type="SAM" id="MobiDB-lite"/>
    </source>
</evidence>
<feature type="compositionally biased region" description="Low complexity" evidence="2">
    <location>
        <begin position="262"/>
        <end position="271"/>
    </location>
</feature>
<dbReference type="EMBL" id="JH993294">
    <property type="protein sequence ID" value="EKX31359.1"/>
    <property type="molecule type" value="Genomic_DNA"/>
</dbReference>
<feature type="region of interest" description="Disordered" evidence="2">
    <location>
        <begin position="262"/>
        <end position="283"/>
    </location>
</feature>
<dbReference type="AlphaFoldDB" id="L1I663"/>